<organism evidence="1 2">
    <name type="scientific">Panicum virgatum</name>
    <name type="common">Blackwell switchgrass</name>
    <dbReference type="NCBI Taxonomy" id="38727"/>
    <lineage>
        <taxon>Eukaryota</taxon>
        <taxon>Viridiplantae</taxon>
        <taxon>Streptophyta</taxon>
        <taxon>Embryophyta</taxon>
        <taxon>Tracheophyta</taxon>
        <taxon>Spermatophyta</taxon>
        <taxon>Magnoliopsida</taxon>
        <taxon>Liliopsida</taxon>
        <taxon>Poales</taxon>
        <taxon>Poaceae</taxon>
        <taxon>PACMAD clade</taxon>
        <taxon>Panicoideae</taxon>
        <taxon>Panicodae</taxon>
        <taxon>Paniceae</taxon>
        <taxon>Panicinae</taxon>
        <taxon>Panicum</taxon>
        <taxon>Panicum sect. Hiantes</taxon>
    </lineage>
</organism>
<proteinExistence type="predicted"/>
<dbReference type="Proteomes" id="UP000823388">
    <property type="component" value="Chromosome 3N"/>
</dbReference>
<dbReference type="AlphaFoldDB" id="A0A8T0UJR5"/>
<name>A0A8T0UJR5_PANVG</name>
<reference evidence="1" key="1">
    <citation type="submission" date="2020-05" db="EMBL/GenBank/DDBJ databases">
        <title>WGS assembly of Panicum virgatum.</title>
        <authorList>
            <person name="Lovell J.T."/>
            <person name="Jenkins J."/>
            <person name="Shu S."/>
            <person name="Juenger T.E."/>
            <person name="Schmutz J."/>
        </authorList>
    </citation>
    <scope>NUCLEOTIDE SEQUENCE</scope>
    <source>
        <strain evidence="1">AP13</strain>
    </source>
</reference>
<keyword evidence="2" id="KW-1185">Reference proteome</keyword>
<sequence>MQHRRQGTCRGTPLPEFVTKLEPRSTTSMFLRSLHSNNLTQLCVIPASLYCPREHVRARHCLEVAPCAKPSPFGHSAEHLASISALTHAHYLAPHRIWSPCQVPPWTDT</sequence>
<evidence type="ECO:0000313" key="2">
    <source>
        <dbReference type="Proteomes" id="UP000823388"/>
    </source>
</evidence>
<comment type="caution">
    <text evidence="1">The sequence shown here is derived from an EMBL/GenBank/DDBJ whole genome shotgun (WGS) entry which is preliminary data.</text>
</comment>
<dbReference type="EMBL" id="CM029042">
    <property type="protein sequence ID" value="KAG2621336.1"/>
    <property type="molecule type" value="Genomic_DNA"/>
</dbReference>
<accession>A0A8T0UJR5</accession>
<evidence type="ECO:0000313" key="1">
    <source>
        <dbReference type="EMBL" id="KAG2621336.1"/>
    </source>
</evidence>
<protein>
    <submittedName>
        <fullName evidence="1">Uncharacterized protein</fullName>
    </submittedName>
</protein>
<gene>
    <name evidence="1" type="ORF">PVAP13_3NG248141</name>
</gene>